<dbReference type="EnsemblPlants" id="QL10p058230:mrna">
    <property type="protein sequence ID" value="QL10p058230:mrna"/>
    <property type="gene ID" value="QL10p058230"/>
</dbReference>
<protein>
    <recommendedName>
        <fullName evidence="3">Isopenicillin N synthase-like Fe(2+) 2OG dioxygenase domain-containing protein</fullName>
    </recommendedName>
</protein>
<dbReference type="EMBL" id="LRBV02000010">
    <property type="status" value="NOT_ANNOTATED_CDS"/>
    <property type="molecule type" value="Genomic_DNA"/>
</dbReference>
<evidence type="ECO:0000313" key="1">
    <source>
        <dbReference type="EnsemblPlants" id="QL10p058230:mrna"/>
    </source>
</evidence>
<name>A0A7N2MW47_QUELO</name>
<accession>A0A7N2MW47</accession>
<dbReference type="Gene3D" id="2.60.120.330">
    <property type="entry name" value="B-lactam Antibiotic, Isopenicillin N Synthase, Chain"/>
    <property type="match status" value="1"/>
</dbReference>
<dbReference type="PANTHER" id="PTHR47990">
    <property type="entry name" value="2-OXOGLUTARATE (2OG) AND FE(II)-DEPENDENT OXYGENASE SUPERFAMILY PROTEIN-RELATED"/>
    <property type="match status" value="1"/>
</dbReference>
<keyword evidence="2" id="KW-1185">Reference proteome</keyword>
<dbReference type="InParanoid" id="A0A7N2MW47"/>
<organism evidence="1 2">
    <name type="scientific">Quercus lobata</name>
    <name type="common">Valley oak</name>
    <dbReference type="NCBI Taxonomy" id="97700"/>
    <lineage>
        <taxon>Eukaryota</taxon>
        <taxon>Viridiplantae</taxon>
        <taxon>Streptophyta</taxon>
        <taxon>Embryophyta</taxon>
        <taxon>Tracheophyta</taxon>
        <taxon>Spermatophyta</taxon>
        <taxon>Magnoliopsida</taxon>
        <taxon>eudicotyledons</taxon>
        <taxon>Gunneridae</taxon>
        <taxon>Pentapetalae</taxon>
        <taxon>rosids</taxon>
        <taxon>fabids</taxon>
        <taxon>Fagales</taxon>
        <taxon>Fagaceae</taxon>
        <taxon>Quercus</taxon>
    </lineage>
</organism>
<dbReference type="AlphaFoldDB" id="A0A7N2MW47"/>
<reference evidence="1 2" key="1">
    <citation type="journal article" date="2016" name="G3 (Bethesda)">
        <title>First Draft Assembly and Annotation of the Genome of a California Endemic Oak Quercus lobata Nee (Fagaceae).</title>
        <authorList>
            <person name="Sork V.L."/>
            <person name="Fitz-Gibbon S.T."/>
            <person name="Puiu D."/>
            <person name="Crepeau M."/>
            <person name="Gugger P.F."/>
            <person name="Sherman R."/>
            <person name="Stevens K."/>
            <person name="Langley C.H."/>
            <person name="Pellegrini M."/>
            <person name="Salzberg S.L."/>
        </authorList>
    </citation>
    <scope>NUCLEOTIDE SEQUENCE [LARGE SCALE GENOMIC DNA]</scope>
    <source>
        <strain evidence="1 2">cv. SW786</strain>
    </source>
</reference>
<dbReference type="InterPro" id="IPR050231">
    <property type="entry name" value="Iron_ascorbate_oxido_reductase"/>
</dbReference>
<dbReference type="OMA" id="MIMESFE"/>
<sequence length="151" mass="17412">MFTSIGDLFEFPTETKLKVTYDRPFHGYSSFPPFERMMIDNATSKDVTQKLTNIFLPNGNDNYCESANSYVKLTAELDKMVTRMVFESYCVKKYYDSHMESTTHSLVLLKYTEPEKIGTNQGIPSHTDKLFTTIIHQNRVKGLEIKTKDGE</sequence>
<proteinExistence type="predicted"/>
<dbReference type="Proteomes" id="UP000594261">
    <property type="component" value="Chromosome 10"/>
</dbReference>
<reference evidence="1" key="2">
    <citation type="submission" date="2021-01" db="UniProtKB">
        <authorList>
            <consortium name="EnsemblPlants"/>
        </authorList>
    </citation>
    <scope>IDENTIFICATION</scope>
</reference>
<dbReference type="InterPro" id="IPR027443">
    <property type="entry name" value="IPNS-like_sf"/>
</dbReference>
<evidence type="ECO:0008006" key="3">
    <source>
        <dbReference type="Google" id="ProtNLM"/>
    </source>
</evidence>
<dbReference type="SUPFAM" id="SSF51197">
    <property type="entry name" value="Clavaminate synthase-like"/>
    <property type="match status" value="1"/>
</dbReference>
<dbReference type="Gramene" id="QL10p058230:mrna">
    <property type="protein sequence ID" value="QL10p058230:mrna"/>
    <property type="gene ID" value="QL10p058230"/>
</dbReference>
<evidence type="ECO:0000313" key="2">
    <source>
        <dbReference type="Proteomes" id="UP000594261"/>
    </source>
</evidence>